<dbReference type="PANTHER" id="PTHR43649">
    <property type="entry name" value="ARABINOSE-BINDING PROTEIN-RELATED"/>
    <property type="match status" value="1"/>
</dbReference>
<feature type="chain" id="PRO_5038883207" evidence="5">
    <location>
        <begin position="21"/>
        <end position="463"/>
    </location>
</feature>
<dbReference type="RefSeq" id="WP_211353320.1">
    <property type="nucleotide sequence ID" value="NZ_CP144375.1"/>
</dbReference>
<dbReference type="CDD" id="cd14748">
    <property type="entry name" value="PBP2_UgpB"/>
    <property type="match status" value="1"/>
</dbReference>
<evidence type="ECO:0000256" key="5">
    <source>
        <dbReference type="SAM" id="SignalP"/>
    </source>
</evidence>
<dbReference type="PANTHER" id="PTHR43649:SF31">
    <property type="entry name" value="SN-GLYCEROL-3-PHOSPHATE-BINDING PERIPLASMIC PROTEIN UGPB"/>
    <property type="match status" value="1"/>
</dbReference>
<name>A0A3E0HAZ8_9PSEU</name>
<evidence type="ECO:0000256" key="1">
    <source>
        <dbReference type="ARBA" id="ARBA00004196"/>
    </source>
</evidence>
<sequence>MRTKLGLLACAVAAATAVTACSSAASSGTSPSAGDGLSAPAAGALDGKGETDITFWHAMTGTNGETLKKLTDQFNAANQGKIKVTLAFKNNYDDTLSAYKNALKGGELPDLLQVYDIGTQFMIDSKATVPAQSFIDVDKYDVSDIQPNIAGYYSIGGKLYSMPFNTSMPLLYINKDAFTKAGLDPNKPPTTLDEIKADAQKLTVKDASGNTTQYGFGASLYGWFLEQWTAVAGAQYCNPDNGRNGRATEANFASDNNVKLLNWWKDMVGSGLALKLDSDTKNGDSAFVAGKDAITLESTGSLGDFTKAGFQVGTGFYPKINASDAAGPIIGGASLWIVGKGKDDAHKRAAWEFVKFLETKDSQATWHTSTGYFPVSKGALDTAVDKQWVANKPQFQTAITQLQSTKVTTATQGCLFGVMPQVRKAAESAMQAAVLQGKDAKQALTDAAASLTQPIKDYNDSVK</sequence>
<evidence type="ECO:0000313" key="6">
    <source>
        <dbReference type="EMBL" id="REH41229.1"/>
    </source>
</evidence>
<comment type="similarity">
    <text evidence="2">Belongs to the bacterial solute-binding protein 1 family.</text>
</comment>
<keyword evidence="4 5" id="KW-0732">Signal</keyword>
<dbReference type="EMBL" id="QUNO01000012">
    <property type="protein sequence ID" value="REH41229.1"/>
    <property type="molecule type" value="Genomic_DNA"/>
</dbReference>
<evidence type="ECO:0000256" key="2">
    <source>
        <dbReference type="ARBA" id="ARBA00008520"/>
    </source>
</evidence>
<organism evidence="6 7">
    <name type="scientific">Kutzneria buriramensis</name>
    <dbReference type="NCBI Taxonomy" id="1045776"/>
    <lineage>
        <taxon>Bacteria</taxon>
        <taxon>Bacillati</taxon>
        <taxon>Actinomycetota</taxon>
        <taxon>Actinomycetes</taxon>
        <taxon>Pseudonocardiales</taxon>
        <taxon>Pseudonocardiaceae</taxon>
        <taxon>Kutzneria</taxon>
    </lineage>
</organism>
<proteinExistence type="inferred from homology"/>
<dbReference type="InterPro" id="IPR006059">
    <property type="entry name" value="SBP"/>
</dbReference>
<protein>
    <submittedName>
        <fullName evidence="6">sn-glycerol 3-phosphate transport system substrate-binding protein</fullName>
    </submittedName>
</protein>
<comment type="caution">
    <text evidence="6">The sequence shown here is derived from an EMBL/GenBank/DDBJ whole genome shotgun (WGS) entry which is preliminary data.</text>
</comment>
<comment type="subcellular location">
    <subcellularLocation>
        <location evidence="1">Cell envelope</location>
    </subcellularLocation>
</comment>
<dbReference type="SUPFAM" id="SSF53850">
    <property type="entry name" value="Periplasmic binding protein-like II"/>
    <property type="match status" value="1"/>
</dbReference>
<dbReference type="Pfam" id="PF13416">
    <property type="entry name" value="SBP_bac_8"/>
    <property type="match status" value="1"/>
</dbReference>
<keyword evidence="3" id="KW-0813">Transport</keyword>
<evidence type="ECO:0000256" key="3">
    <source>
        <dbReference type="ARBA" id="ARBA00022448"/>
    </source>
</evidence>
<reference evidence="6 7" key="1">
    <citation type="submission" date="2018-08" db="EMBL/GenBank/DDBJ databases">
        <title>Genomic Encyclopedia of Archaeal and Bacterial Type Strains, Phase II (KMG-II): from individual species to whole genera.</title>
        <authorList>
            <person name="Goeker M."/>
        </authorList>
    </citation>
    <scope>NUCLEOTIDE SEQUENCE [LARGE SCALE GENOMIC DNA]</scope>
    <source>
        <strain evidence="6 7">DSM 45791</strain>
    </source>
</reference>
<keyword evidence="7" id="KW-1185">Reference proteome</keyword>
<dbReference type="GO" id="GO:0030313">
    <property type="term" value="C:cell envelope"/>
    <property type="evidence" value="ECO:0007669"/>
    <property type="project" value="UniProtKB-SubCell"/>
</dbReference>
<evidence type="ECO:0000256" key="4">
    <source>
        <dbReference type="ARBA" id="ARBA00022729"/>
    </source>
</evidence>
<gene>
    <name evidence="6" type="ORF">BCF44_112313</name>
</gene>
<accession>A0A3E0HAZ8</accession>
<dbReference type="PROSITE" id="PS51257">
    <property type="entry name" value="PROKAR_LIPOPROTEIN"/>
    <property type="match status" value="1"/>
</dbReference>
<dbReference type="Proteomes" id="UP000256269">
    <property type="component" value="Unassembled WGS sequence"/>
</dbReference>
<evidence type="ECO:0000313" key="7">
    <source>
        <dbReference type="Proteomes" id="UP000256269"/>
    </source>
</evidence>
<dbReference type="InterPro" id="IPR050490">
    <property type="entry name" value="Bact_solute-bd_prot1"/>
</dbReference>
<feature type="signal peptide" evidence="5">
    <location>
        <begin position="1"/>
        <end position="20"/>
    </location>
</feature>
<dbReference type="Gene3D" id="3.40.190.10">
    <property type="entry name" value="Periplasmic binding protein-like II"/>
    <property type="match status" value="2"/>
</dbReference>
<dbReference type="AlphaFoldDB" id="A0A3E0HAZ8"/>